<dbReference type="Pfam" id="PF01026">
    <property type="entry name" value="TatD_DNase"/>
    <property type="match status" value="1"/>
</dbReference>
<name>A0ABN2VZJ3_9ACTN</name>
<keyword evidence="1" id="KW-0479">Metal-binding</keyword>
<reference evidence="4 5" key="1">
    <citation type="journal article" date="2019" name="Int. J. Syst. Evol. Microbiol.">
        <title>The Global Catalogue of Microorganisms (GCM) 10K type strain sequencing project: providing services to taxonomists for standard genome sequencing and annotation.</title>
        <authorList>
            <consortium name="The Broad Institute Genomics Platform"/>
            <consortium name="The Broad Institute Genome Sequencing Center for Infectious Disease"/>
            <person name="Wu L."/>
            <person name="Ma J."/>
        </authorList>
    </citation>
    <scope>NUCLEOTIDE SEQUENCE [LARGE SCALE GENOMIC DNA]</scope>
    <source>
        <strain evidence="4 5">JCM 15749</strain>
    </source>
</reference>
<evidence type="ECO:0000256" key="1">
    <source>
        <dbReference type="ARBA" id="ARBA00022723"/>
    </source>
</evidence>
<accession>A0ABN2VZJ3</accession>
<dbReference type="EMBL" id="BAAAPY010000005">
    <property type="protein sequence ID" value="GAA2077737.1"/>
    <property type="molecule type" value="Genomic_DNA"/>
</dbReference>
<proteinExistence type="predicted"/>
<dbReference type="Gene3D" id="3.20.20.140">
    <property type="entry name" value="Metal-dependent hydrolases"/>
    <property type="match status" value="1"/>
</dbReference>
<gene>
    <name evidence="4" type="ORF">GCM10009821_16740</name>
</gene>
<evidence type="ECO:0000256" key="3">
    <source>
        <dbReference type="SAM" id="MobiDB-lite"/>
    </source>
</evidence>
<evidence type="ECO:0000256" key="2">
    <source>
        <dbReference type="ARBA" id="ARBA00022801"/>
    </source>
</evidence>
<dbReference type="GO" id="GO:0016787">
    <property type="term" value="F:hydrolase activity"/>
    <property type="evidence" value="ECO:0007669"/>
    <property type="project" value="UniProtKB-KW"/>
</dbReference>
<dbReference type="SUPFAM" id="SSF51556">
    <property type="entry name" value="Metallo-dependent hydrolases"/>
    <property type="match status" value="1"/>
</dbReference>
<dbReference type="InterPro" id="IPR001130">
    <property type="entry name" value="TatD-like"/>
</dbReference>
<organism evidence="4 5">
    <name type="scientific">Aeromicrobium halocynthiae</name>
    <dbReference type="NCBI Taxonomy" id="560557"/>
    <lineage>
        <taxon>Bacteria</taxon>
        <taxon>Bacillati</taxon>
        <taxon>Actinomycetota</taxon>
        <taxon>Actinomycetes</taxon>
        <taxon>Propionibacteriales</taxon>
        <taxon>Nocardioidaceae</taxon>
        <taxon>Aeromicrobium</taxon>
    </lineage>
</organism>
<dbReference type="InterPro" id="IPR015991">
    <property type="entry name" value="TatD/YcfH-like"/>
</dbReference>
<dbReference type="PANTHER" id="PTHR46124:SF2">
    <property type="entry name" value="D-AMINOACYL-TRNA DEACYLASE"/>
    <property type="match status" value="1"/>
</dbReference>
<dbReference type="InterPro" id="IPR018228">
    <property type="entry name" value="DNase_TatD-rel_CS"/>
</dbReference>
<comment type="caution">
    <text evidence="4">The sequence shown here is derived from an EMBL/GenBank/DDBJ whole genome shotgun (WGS) entry which is preliminary data.</text>
</comment>
<feature type="compositionally biased region" description="Low complexity" evidence="3">
    <location>
        <begin position="7"/>
        <end position="18"/>
    </location>
</feature>
<dbReference type="PROSITE" id="PS01091">
    <property type="entry name" value="TATD_3"/>
    <property type="match status" value="1"/>
</dbReference>
<evidence type="ECO:0000313" key="5">
    <source>
        <dbReference type="Proteomes" id="UP001501480"/>
    </source>
</evidence>
<dbReference type="PIRSF" id="PIRSF005902">
    <property type="entry name" value="DNase_TatD"/>
    <property type="match status" value="1"/>
</dbReference>
<dbReference type="Proteomes" id="UP001501480">
    <property type="component" value="Unassembled WGS sequence"/>
</dbReference>
<dbReference type="RefSeq" id="WP_344326921.1">
    <property type="nucleotide sequence ID" value="NZ_BAAAPY010000005.1"/>
</dbReference>
<keyword evidence="2 4" id="KW-0378">Hydrolase</keyword>
<dbReference type="CDD" id="cd01310">
    <property type="entry name" value="TatD_DNAse"/>
    <property type="match status" value="1"/>
</dbReference>
<dbReference type="NCBIfam" id="TIGR00010">
    <property type="entry name" value="YchF/TatD family DNA exonuclease"/>
    <property type="match status" value="1"/>
</dbReference>
<dbReference type="InterPro" id="IPR032466">
    <property type="entry name" value="Metal_Hydrolase"/>
</dbReference>
<feature type="region of interest" description="Disordered" evidence="3">
    <location>
        <begin position="1"/>
        <end position="25"/>
    </location>
</feature>
<keyword evidence="5" id="KW-1185">Reference proteome</keyword>
<protein>
    <submittedName>
        <fullName evidence="4">TatD family hydrolase</fullName>
    </submittedName>
</protein>
<sequence length="295" mass="32126">MPDASTPEEPAIGAEWPWPEAPEPLPSPVVDNHCHLDHRIRGGLLIDVDDAIARAAAVGVTRIVQVGCDVEGSRWAERTAAEHPSIVAAVALHPNEAPGLAEAGTLESALADIETLARSEHVRAIGETGLDYFRTGPDGREAQHHSFSEHIRMAHRHDRTLVIHDRDAHDDVLRLLDDEGVPERTVLHCFSGDAGFARECLERGAHLSFAGTVTFKNAEPLREALAVTPLDRILVETDAPFLTPMPHRGKPNASFLVPHTVRFMADFLGISLTELCQHIEANTDRAFGGSWEPAP</sequence>
<dbReference type="PANTHER" id="PTHR46124">
    <property type="entry name" value="D-AMINOACYL-TRNA DEACYLASE"/>
    <property type="match status" value="1"/>
</dbReference>
<evidence type="ECO:0000313" key="4">
    <source>
        <dbReference type="EMBL" id="GAA2077737.1"/>
    </source>
</evidence>